<dbReference type="GeneTree" id="ENSGT00390000014326"/>
<dbReference type="OMA" id="HEMARQH"/>
<feature type="domain" description="IQ motif and ubiquitin-like" evidence="1">
    <location>
        <begin position="190"/>
        <end position="313"/>
    </location>
</feature>
<proteinExistence type="predicted"/>
<dbReference type="InterPro" id="IPR057887">
    <property type="entry name" value="IQUB_helical"/>
</dbReference>
<name>A0A8C4ZTJ1_GADMO</name>
<protein>
    <submittedName>
        <fullName evidence="2">IQ motif and ubiquitin domain containing</fullName>
    </submittedName>
</protein>
<gene>
    <name evidence="2" type="primary">IQUB</name>
</gene>
<keyword evidence="3" id="KW-1185">Reference proteome</keyword>
<organism evidence="2 3">
    <name type="scientific">Gadus morhua</name>
    <name type="common">Atlantic cod</name>
    <dbReference type="NCBI Taxonomy" id="8049"/>
    <lineage>
        <taxon>Eukaryota</taxon>
        <taxon>Metazoa</taxon>
        <taxon>Chordata</taxon>
        <taxon>Craniata</taxon>
        <taxon>Vertebrata</taxon>
        <taxon>Euteleostomi</taxon>
        <taxon>Actinopterygii</taxon>
        <taxon>Neopterygii</taxon>
        <taxon>Teleostei</taxon>
        <taxon>Neoteleostei</taxon>
        <taxon>Acanthomorphata</taxon>
        <taxon>Zeiogadaria</taxon>
        <taxon>Gadariae</taxon>
        <taxon>Gadiformes</taxon>
        <taxon>Gadoidei</taxon>
        <taxon>Gadidae</taxon>
        <taxon>Gadus</taxon>
    </lineage>
</organism>
<dbReference type="Ensembl" id="ENSGMOT00000021267.2">
    <property type="protein sequence ID" value="ENSGMOP00000020760.2"/>
    <property type="gene ID" value="ENSGMOG00000019307.2"/>
</dbReference>
<reference evidence="2" key="2">
    <citation type="submission" date="2025-09" db="UniProtKB">
        <authorList>
            <consortium name="Ensembl"/>
        </authorList>
    </citation>
    <scope>IDENTIFICATION</scope>
</reference>
<reference evidence="2" key="1">
    <citation type="submission" date="2025-08" db="UniProtKB">
        <authorList>
            <consortium name="Ensembl"/>
        </authorList>
    </citation>
    <scope>IDENTIFICATION</scope>
</reference>
<dbReference type="PANTHER" id="PTHR21074:SF0">
    <property type="entry name" value="IQ AND UBIQUITIN-LIKE DOMAIN-CONTAINING PROTEIN"/>
    <property type="match status" value="1"/>
</dbReference>
<dbReference type="Pfam" id="PF25805">
    <property type="entry name" value="IQUB"/>
    <property type="match status" value="1"/>
</dbReference>
<sequence length="505" mass="57840">YRQRQTGVLFHHAAVQTQPRPRPPRLVEVHSRDTQTVLVQEQSQQCSITTSTQMTSVGFYVYHARRLAAVGSHVIASYVRRWRAVRLVKELRRDKERRLAWLKERQRRSREEEEEQRKAELKRRRNPQRKEDFSLLYSYLERWRQEEVQRISSTLEGAERKAALCALLEEESRHIASLGSHQQASLLRLQDAATRALLLQVAAPCRWQGRDGMFLTMATPSSVRARELQELYEVIAARDPAPTSEERLEALMKLRDTVTGYNCQLTRDLVELIDREAELRRREVKPANLEGLKKRISTLFLQFVKTPTFNPATPHGVQPLQVCRACGGCLAPNQLTVSAGPRSAPRCGPCTVLENQGRLRRDLNPYRSLLARLRAVEERLHPQDHMTHLLEDMRYLVEVVWGGRSALSGAPGPQGLVMGPWEPRQAWSPWNCLLLTREENQAHLLVPDPHQAYGAALVRSVRLKHLLARNHFTQITSTLPRLQYALGNQLVARPIPMETGTAEPC</sequence>
<dbReference type="InterPro" id="IPR037695">
    <property type="entry name" value="IQUB"/>
</dbReference>
<dbReference type="Proteomes" id="UP000694546">
    <property type="component" value="Chromosome 9"/>
</dbReference>
<dbReference type="GO" id="GO:0060271">
    <property type="term" value="P:cilium assembly"/>
    <property type="evidence" value="ECO:0007669"/>
    <property type="project" value="TreeGrafter"/>
</dbReference>
<dbReference type="GO" id="GO:0030317">
    <property type="term" value="P:flagellated sperm motility"/>
    <property type="evidence" value="ECO:0007669"/>
    <property type="project" value="TreeGrafter"/>
</dbReference>
<evidence type="ECO:0000313" key="2">
    <source>
        <dbReference type="Ensembl" id="ENSGMOP00000020760.2"/>
    </source>
</evidence>
<dbReference type="GO" id="GO:0031514">
    <property type="term" value="C:motile cilium"/>
    <property type="evidence" value="ECO:0007669"/>
    <property type="project" value="TreeGrafter"/>
</dbReference>
<dbReference type="GO" id="GO:0001669">
    <property type="term" value="C:acrosomal vesicle"/>
    <property type="evidence" value="ECO:0007669"/>
    <property type="project" value="TreeGrafter"/>
</dbReference>
<evidence type="ECO:0000259" key="1">
    <source>
        <dbReference type="Pfam" id="PF25805"/>
    </source>
</evidence>
<evidence type="ECO:0000313" key="3">
    <source>
        <dbReference type="Proteomes" id="UP000694546"/>
    </source>
</evidence>
<accession>A0A8C4ZTJ1</accession>
<dbReference type="PANTHER" id="PTHR21074">
    <property type="entry name" value="IQ AND UBIQUITIN-LIKE DOMAIN-CONTAINING PROTEIN"/>
    <property type="match status" value="1"/>
</dbReference>
<dbReference type="AlphaFoldDB" id="A0A8C4ZTJ1"/>